<dbReference type="GO" id="GO:0003676">
    <property type="term" value="F:nucleic acid binding"/>
    <property type="evidence" value="ECO:0007669"/>
    <property type="project" value="InterPro"/>
</dbReference>
<dbReference type="SUPFAM" id="SSF53098">
    <property type="entry name" value="Ribonuclease H-like"/>
    <property type="match status" value="1"/>
</dbReference>
<name>A0A8S2A314_ARAAE</name>
<accession>A0A8S2A314</accession>
<feature type="region of interest" description="Disordered" evidence="3">
    <location>
        <begin position="74"/>
        <end position="121"/>
    </location>
</feature>
<dbReference type="Gene3D" id="3.30.420.10">
    <property type="entry name" value="Ribonuclease H-like superfamily/Ribonuclease H"/>
    <property type="match status" value="1"/>
</dbReference>
<keyword evidence="1" id="KW-0540">Nuclease</keyword>
<dbReference type="PANTHER" id="PTHR13620">
    <property type="entry name" value="3-5 EXONUCLEASE"/>
    <property type="match status" value="1"/>
</dbReference>
<dbReference type="InterPro" id="IPR051132">
    <property type="entry name" value="3-5_Exonuclease_domain"/>
</dbReference>
<keyword evidence="2" id="KW-0378">Hydrolase</keyword>
<reference evidence="4" key="1">
    <citation type="submission" date="2021-01" db="EMBL/GenBank/DDBJ databases">
        <authorList>
            <person name="Bezrukov I."/>
        </authorList>
    </citation>
    <scope>NUCLEOTIDE SEQUENCE</scope>
</reference>
<keyword evidence="5" id="KW-1185">Reference proteome</keyword>
<feature type="compositionally biased region" description="Polar residues" evidence="3">
    <location>
        <begin position="81"/>
        <end position="95"/>
    </location>
</feature>
<dbReference type="CDD" id="cd06141">
    <property type="entry name" value="WRN_exo"/>
    <property type="match status" value="1"/>
</dbReference>
<dbReference type="InterPro" id="IPR012337">
    <property type="entry name" value="RNaseH-like_sf"/>
</dbReference>
<dbReference type="InterPro" id="IPR036397">
    <property type="entry name" value="RNaseH_sf"/>
</dbReference>
<evidence type="ECO:0000313" key="5">
    <source>
        <dbReference type="Proteomes" id="UP000682877"/>
    </source>
</evidence>
<evidence type="ECO:0008006" key="6">
    <source>
        <dbReference type="Google" id="ProtNLM"/>
    </source>
</evidence>
<sequence>MAPTIRIGGNYSTHQEYSIDVFGNTLSVTVTSDFAIISQWIRDVEYNNCGPYYQQPLVVGVGVQWTPPLSYDANPPPNRYYSDQPSRSYDANSPPNRYYSDQPPRSYDANPPPSRYYSNELPRSYNANDLQRCGYYEHSSPRDHYADPPQYNYTGNPSRPSYCANPYRGDYISDTQRGESNSDPPADTLQLCVGSKCIIIQLGHCDQVPNSLHTFLTDPETTYVGVWNSQDAGKLAISKHQLQIGKLLDIRQYMNDSRGKSMRGCSFEEIVEECMGYPGVRLDPTISMSDWSVYNLDRDQVLQASIDAHACHLLGVLARLWVV</sequence>
<proteinExistence type="predicted"/>
<protein>
    <recommendedName>
        <fullName evidence="6">3'-5' exonuclease domain-containing protein</fullName>
    </recommendedName>
</protein>
<evidence type="ECO:0000256" key="3">
    <source>
        <dbReference type="SAM" id="MobiDB-lite"/>
    </source>
</evidence>
<evidence type="ECO:0000256" key="2">
    <source>
        <dbReference type="ARBA" id="ARBA00022801"/>
    </source>
</evidence>
<dbReference type="Proteomes" id="UP000682877">
    <property type="component" value="Chromosome 3"/>
</dbReference>
<dbReference type="PANTHER" id="PTHR13620:SF59">
    <property type="entry name" value="POLYNUCLEOTIDYL TRANSFERASE, RIBONUCLEASE H-LIKE SUPERFAMILY PROTEIN"/>
    <property type="match status" value="1"/>
</dbReference>
<feature type="compositionally biased region" description="Polar residues" evidence="3">
    <location>
        <begin position="173"/>
        <end position="183"/>
    </location>
</feature>
<dbReference type="GO" id="GO:0008408">
    <property type="term" value="F:3'-5' exonuclease activity"/>
    <property type="evidence" value="ECO:0007669"/>
    <property type="project" value="TreeGrafter"/>
</dbReference>
<organism evidence="4 5">
    <name type="scientific">Arabidopsis arenosa</name>
    <name type="common">Sand rock-cress</name>
    <name type="synonym">Cardaminopsis arenosa</name>
    <dbReference type="NCBI Taxonomy" id="38785"/>
    <lineage>
        <taxon>Eukaryota</taxon>
        <taxon>Viridiplantae</taxon>
        <taxon>Streptophyta</taxon>
        <taxon>Embryophyta</taxon>
        <taxon>Tracheophyta</taxon>
        <taxon>Spermatophyta</taxon>
        <taxon>Magnoliopsida</taxon>
        <taxon>eudicotyledons</taxon>
        <taxon>Gunneridae</taxon>
        <taxon>Pentapetalae</taxon>
        <taxon>rosids</taxon>
        <taxon>malvids</taxon>
        <taxon>Brassicales</taxon>
        <taxon>Brassicaceae</taxon>
        <taxon>Camelineae</taxon>
        <taxon>Arabidopsis</taxon>
    </lineage>
</organism>
<dbReference type="AlphaFoldDB" id="A0A8S2A314"/>
<gene>
    <name evidence="4" type="ORF">AARE701A_LOCUS6983</name>
</gene>
<dbReference type="EMBL" id="LR999453">
    <property type="protein sequence ID" value="CAE5966998.1"/>
    <property type="molecule type" value="Genomic_DNA"/>
</dbReference>
<evidence type="ECO:0000256" key="1">
    <source>
        <dbReference type="ARBA" id="ARBA00022722"/>
    </source>
</evidence>
<evidence type="ECO:0000313" key="4">
    <source>
        <dbReference type="EMBL" id="CAE5966998.1"/>
    </source>
</evidence>
<feature type="region of interest" description="Disordered" evidence="3">
    <location>
        <begin position="136"/>
        <end position="185"/>
    </location>
</feature>
<dbReference type="GO" id="GO:0005737">
    <property type="term" value="C:cytoplasm"/>
    <property type="evidence" value="ECO:0007669"/>
    <property type="project" value="TreeGrafter"/>
</dbReference>
<dbReference type="GO" id="GO:0005634">
    <property type="term" value="C:nucleus"/>
    <property type="evidence" value="ECO:0007669"/>
    <property type="project" value="TreeGrafter"/>
</dbReference>